<dbReference type="Gene3D" id="3.30.70.1660">
    <property type="match status" value="1"/>
</dbReference>
<dbReference type="AlphaFoldDB" id="A0A1X7R0J5"/>
<dbReference type="SMART" id="SM00937">
    <property type="entry name" value="PCRF"/>
    <property type="match status" value="1"/>
</dbReference>
<evidence type="ECO:0000313" key="7">
    <source>
        <dbReference type="Proteomes" id="UP000196158"/>
    </source>
</evidence>
<evidence type="ECO:0000259" key="5">
    <source>
        <dbReference type="PROSITE" id="PS00745"/>
    </source>
</evidence>
<reference evidence="6 7" key="1">
    <citation type="submission" date="2017-04" db="EMBL/GenBank/DDBJ databases">
        <authorList>
            <person name="Afonso C.L."/>
            <person name="Miller P.J."/>
            <person name="Scott M.A."/>
            <person name="Spackman E."/>
            <person name="Goraichik I."/>
            <person name="Dimitrov K.M."/>
            <person name="Suarez D.L."/>
            <person name="Swayne D.E."/>
        </authorList>
    </citation>
    <scope>NUCLEOTIDE SEQUENCE [LARGE SCALE GENOMIC DNA]</scope>
</reference>
<dbReference type="Pfam" id="PF03462">
    <property type="entry name" value="PCRF"/>
    <property type="match status" value="1"/>
</dbReference>
<accession>A0A1X7R0J5</accession>
<protein>
    <recommendedName>
        <fullName evidence="4">Peptide chain release factor 1, mitochondrial</fullName>
    </recommendedName>
</protein>
<dbReference type="PANTHER" id="PTHR43804:SF7">
    <property type="entry name" value="LD18447P"/>
    <property type="match status" value="1"/>
</dbReference>
<dbReference type="InterPro" id="IPR050057">
    <property type="entry name" value="Prokaryotic/Mito_RF"/>
</dbReference>
<dbReference type="InterPro" id="IPR045853">
    <property type="entry name" value="Pep_chain_release_fac_I_sf"/>
</dbReference>
<proteinExistence type="inferred from homology"/>
<gene>
    <name evidence="6" type="ORF">KASA_0P03982G</name>
</gene>
<dbReference type="GO" id="GO:0003747">
    <property type="term" value="F:translation release factor activity"/>
    <property type="evidence" value="ECO:0007669"/>
    <property type="project" value="InterPro"/>
</dbReference>
<dbReference type="SUPFAM" id="SSF75620">
    <property type="entry name" value="Release factor"/>
    <property type="match status" value="1"/>
</dbReference>
<organism evidence="6 7">
    <name type="scientific">Maudiozyma saulgeensis</name>
    <dbReference type="NCBI Taxonomy" id="1789683"/>
    <lineage>
        <taxon>Eukaryota</taxon>
        <taxon>Fungi</taxon>
        <taxon>Dikarya</taxon>
        <taxon>Ascomycota</taxon>
        <taxon>Saccharomycotina</taxon>
        <taxon>Saccharomycetes</taxon>
        <taxon>Saccharomycetales</taxon>
        <taxon>Saccharomycetaceae</taxon>
        <taxon>Maudiozyma</taxon>
    </lineage>
</organism>
<evidence type="ECO:0000256" key="4">
    <source>
        <dbReference type="ARBA" id="ARBA00067174"/>
    </source>
</evidence>
<dbReference type="FunFam" id="3.30.160.20:FF:000004">
    <property type="entry name" value="Peptide chain release factor 1"/>
    <property type="match status" value="1"/>
</dbReference>
<keyword evidence="2" id="KW-0488">Methylation</keyword>
<dbReference type="InterPro" id="IPR000352">
    <property type="entry name" value="Pep_chain_release_fac_I"/>
</dbReference>
<comment type="similarity">
    <text evidence="1">Belongs to the prokaryotic/mitochondrial release factor family.</text>
</comment>
<dbReference type="OrthoDB" id="2019491at2759"/>
<dbReference type="EMBL" id="FXLY01000003">
    <property type="protein sequence ID" value="SMN19222.1"/>
    <property type="molecule type" value="Genomic_DNA"/>
</dbReference>
<keyword evidence="3" id="KW-0648">Protein biosynthesis</keyword>
<dbReference type="Proteomes" id="UP000196158">
    <property type="component" value="Unassembled WGS sequence"/>
</dbReference>
<dbReference type="InterPro" id="IPR005139">
    <property type="entry name" value="PCRF"/>
</dbReference>
<dbReference type="GO" id="GO:0032543">
    <property type="term" value="P:mitochondrial translation"/>
    <property type="evidence" value="ECO:0007669"/>
    <property type="project" value="UniProtKB-ARBA"/>
</dbReference>
<dbReference type="PROSITE" id="PS00745">
    <property type="entry name" value="RF_PROK_I"/>
    <property type="match status" value="1"/>
</dbReference>
<dbReference type="Pfam" id="PF00472">
    <property type="entry name" value="RF-1"/>
    <property type="match status" value="1"/>
</dbReference>
<dbReference type="Gene3D" id="6.10.140.1950">
    <property type="match status" value="1"/>
</dbReference>
<feature type="domain" description="Prokaryotic-type class I peptide chain release factors" evidence="5">
    <location>
        <begin position="278"/>
        <end position="294"/>
    </location>
</feature>
<evidence type="ECO:0000313" key="6">
    <source>
        <dbReference type="EMBL" id="SMN19222.1"/>
    </source>
</evidence>
<keyword evidence="7" id="KW-1185">Reference proteome</keyword>
<name>A0A1X7R0J5_9SACH</name>
<dbReference type="GO" id="GO:0005739">
    <property type="term" value="C:mitochondrion"/>
    <property type="evidence" value="ECO:0007669"/>
    <property type="project" value="UniProtKB-ARBA"/>
</dbReference>
<dbReference type="Gene3D" id="3.30.160.20">
    <property type="match status" value="1"/>
</dbReference>
<evidence type="ECO:0000256" key="2">
    <source>
        <dbReference type="ARBA" id="ARBA00022481"/>
    </source>
</evidence>
<evidence type="ECO:0000256" key="1">
    <source>
        <dbReference type="ARBA" id="ARBA00010835"/>
    </source>
</evidence>
<dbReference type="STRING" id="1789683.A0A1X7R0J5"/>
<evidence type="ECO:0000256" key="3">
    <source>
        <dbReference type="ARBA" id="ARBA00022917"/>
    </source>
</evidence>
<dbReference type="PANTHER" id="PTHR43804">
    <property type="entry name" value="LD18447P"/>
    <property type="match status" value="1"/>
</dbReference>
<sequence>MMLRLGRIKPFLRDSTLIKTASQIHIRCQSVVSDLTTFSETSHSKELPESLIKKAQLYGKEFLDLEQKLSKGENFNVDDQKRFAKCSSVAETLKIYQDYLSELHELNEMITMDPSLKMEAEIEIQTKIPKFNEISNNLLGKLLPTHPFADKPCIIELRPGVGGVEAMIFAQDLASMYMNYANAHRWKYHIISQQLNESGSGILSSVLSIDEPGSYDRLRLEAGVHRVQRIPATETKGRTHTSTAAVVVLPKLADDSEKSTEAYERTFKPDEIRVDVKRASGKGGQHVNTTDSAVRLTHFPSGIVISMQDERSQHKNKAKAFTLLRAKLAEKEQREKEAAGIAARKEQVTTTDRSDKIRTYNYPQNRITDHRCGFTVHDIPGVMTGDKLDEIIDATRTYETDQKAKDLLIE</sequence>